<dbReference type="Gene3D" id="3.40.50.970">
    <property type="match status" value="2"/>
</dbReference>
<feature type="domain" description="Thiamine pyrophosphate enzyme N-terminal TPP-binding" evidence="9">
    <location>
        <begin position="10"/>
        <end position="123"/>
    </location>
</feature>
<dbReference type="SUPFAM" id="SSF52518">
    <property type="entry name" value="Thiamin diphosphate-binding fold (THDP-binding)"/>
    <property type="match status" value="2"/>
</dbReference>
<dbReference type="GO" id="GO:0030976">
    <property type="term" value="F:thiamine pyrophosphate binding"/>
    <property type="evidence" value="ECO:0007669"/>
    <property type="project" value="UniProtKB-UniRule"/>
</dbReference>
<dbReference type="PANTHER" id="PTHR42916">
    <property type="entry name" value="2-SUCCINYL-5-ENOLPYRUVYL-6-HYDROXY-3-CYCLOHEXENE-1-CARBOXYLATE SYNTHASE"/>
    <property type="match status" value="1"/>
</dbReference>
<dbReference type="EC" id="2.2.1.9" evidence="7"/>
<comment type="catalytic activity">
    <reaction evidence="7">
        <text>isochorismate + 2-oxoglutarate + H(+) = 5-enolpyruvoyl-6-hydroxy-2-succinyl-cyclohex-3-ene-1-carboxylate + CO2</text>
        <dbReference type="Rhea" id="RHEA:25593"/>
        <dbReference type="ChEBI" id="CHEBI:15378"/>
        <dbReference type="ChEBI" id="CHEBI:16526"/>
        <dbReference type="ChEBI" id="CHEBI:16810"/>
        <dbReference type="ChEBI" id="CHEBI:29780"/>
        <dbReference type="ChEBI" id="CHEBI:58818"/>
        <dbReference type="EC" id="2.2.1.9"/>
    </reaction>
</comment>
<dbReference type="GO" id="GO:0000287">
    <property type="term" value="F:magnesium ion binding"/>
    <property type="evidence" value="ECO:0007669"/>
    <property type="project" value="UniProtKB-UniRule"/>
</dbReference>
<dbReference type="InterPro" id="IPR011766">
    <property type="entry name" value="TPP_enzyme_TPP-bd"/>
</dbReference>
<dbReference type="RefSeq" id="WP_105591285.1">
    <property type="nucleotide sequence ID" value="NZ_PDET01000002.1"/>
</dbReference>
<evidence type="ECO:0000313" key="11">
    <source>
        <dbReference type="EMBL" id="PRD16705.1"/>
    </source>
</evidence>
<keyword evidence="12" id="KW-1185">Reference proteome</keyword>
<keyword evidence="3 7" id="KW-0479">Metal-binding</keyword>
<evidence type="ECO:0000256" key="6">
    <source>
        <dbReference type="ARBA" id="ARBA00023211"/>
    </source>
</evidence>
<evidence type="ECO:0000259" key="9">
    <source>
        <dbReference type="Pfam" id="PF02776"/>
    </source>
</evidence>
<dbReference type="PANTHER" id="PTHR42916:SF1">
    <property type="entry name" value="PROTEIN PHYLLO, CHLOROPLASTIC"/>
    <property type="match status" value="1"/>
</dbReference>
<dbReference type="NCBIfam" id="TIGR00173">
    <property type="entry name" value="menD"/>
    <property type="match status" value="1"/>
</dbReference>
<dbReference type="GO" id="GO:0030145">
    <property type="term" value="F:manganese ion binding"/>
    <property type="evidence" value="ECO:0007669"/>
    <property type="project" value="UniProtKB-UniRule"/>
</dbReference>
<comment type="subunit">
    <text evidence="7">Homodimer.</text>
</comment>
<dbReference type="Gene3D" id="3.40.50.1220">
    <property type="entry name" value="TPP-binding domain"/>
    <property type="match status" value="1"/>
</dbReference>
<comment type="similarity">
    <text evidence="7">Belongs to the TPP enzyme family. MenD subfamily.</text>
</comment>
<dbReference type="Pfam" id="PF02776">
    <property type="entry name" value="TPP_enzyme_N"/>
    <property type="match status" value="1"/>
</dbReference>
<name>A0A2S9IFY9_9GAMM</name>
<comment type="function">
    <text evidence="7">Catalyzes the thiamine diphosphate-dependent decarboxylation of 2-oxoglutarate and the subsequent addition of the resulting succinic semialdehyde-thiamine pyrophosphate anion to isochorismate to yield 2-succinyl-5-enolpyruvyl-6-hydroxy-3-cyclohexene-1-carboxylate (SEPHCHC).</text>
</comment>
<dbReference type="InterPro" id="IPR004433">
    <property type="entry name" value="MenaQ_synth_MenD"/>
</dbReference>
<protein>
    <recommendedName>
        <fullName evidence="7">2-succinyl-5-enolpyruvyl-6-hydroxy-3-cyclohexene-1-carboxylate synthase</fullName>
        <shortName evidence="7">SEPHCHC synthase</shortName>
        <ecNumber evidence="7">2.2.1.9</ecNumber>
    </recommendedName>
    <alternativeName>
        <fullName evidence="7">Menaquinone biosynthesis protein MenD</fullName>
    </alternativeName>
</protein>
<evidence type="ECO:0000256" key="5">
    <source>
        <dbReference type="ARBA" id="ARBA00023052"/>
    </source>
</evidence>
<accession>A0A2S9IFY9</accession>
<organism evidence="11 12">
    <name type="scientific">Pantoea coffeiphila</name>
    <dbReference type="NCBI Taxonomy" id="1465635"/>
    <lineage>
        <taxon>Bacteria</taxon>
        <taxon>Pseudomonadati</taxon>
        <taxon>Pseudomonadota</taxon>
        <taxon>Gammaproteobacteria</taxon>
        <taxon>Enterobacterales</taxon>
        <taxon>Erwiniaceae</taxon>
        <taxon>Pantoea</taxon>
    </lineage>
</organism>
<dbReference type="EMBL" id="PDET01000002">
    <property type="protein sequence ID" value="PRD16705.1"/>
    <property type="molecule type" value="Genomic_DNA"/>
</dbReference>
<dbReference type="SUPFAM" id="SSF52467">
    <property type="entry name" value="DHS-like NAD/FAD-binding domain"/>
    <property type="match status" value="1"/>
</dbReference>
<evidence type="ECO:0000256" key="4">
    <source>
        <dbReference type="ARBA" id="ARBA00022842"/>
    </source>
</evidence>
<evidence type="ECO:0000313" key="12">
    <source>
        <dbReference type="Proteomes" id="UP000239181"/>
    </source>
</evidence>
<dbReference type="AlphaFoldDB" id="A0A2S9IFY9"/>
<feature type="domain" description="Menaquinone biosynthesis protein MenD middle" evidence="10">
    <location>
        <begin position="185"/>
        <end position="388"/>
    </location>
</feature>
<evidence type="ECO:0000256" key="2">
    <source>
        <dbReference type="ARBA" id="ARBA00022679"/>
    </source>
</evidence>
<dbReference type="OrthoDB" id="9791859at2"/>
<comment type="cofactor">
    <cofactor evidence="7">
        <name>Mg(2+)</name>
        <dbReference type="ChEBI" id="CHEBI:18420"/>
    </cofactor>
    <cofactor evidence="7">
        <name>Mn(2+)</name>
        <dbReference type="ChEBI" id="CHEBI:29035"/>
    </cofactor>
</comment>
<dbReference type="PIRSF" id="PIRSF004983">
    <property type="entry name" value="MenD"/>
    <property type="match status" value="1"/>
</dbReference>
<dbReference type="CDD" id="cd07037">
    <property type="entry name" value="TPP_PYR_MenD"/>
    <property type="match status" value="1"/>
</dbReference>
<dbReference type="UniPathway" id="UPA00079"/>
<keyword evidence="1 7" id="KW-0474">Menaquinone biosynthesis</keyword>
<dbReference type="InterPro" id="IPR029061">
    <property type="entry name" value="THDP-binding"/>
</dbReference>
<evidence type="ECO:0000256" key="1">
    <source>
        <dbReference type="ARBA" id="ARBA00022428"/>
    </source>
</evidence>
<evidence type="ECO:0000259" key="8">
    <source>
        <dbReference type="Pfam" id="PF02775"/>
    </source>
</evidence>
<dbReference type="CDD" id="cd02009">
    <property type="entry name" value="TPP_SHCHC_synthase"/>
    <property type="match status" value="1"/>
</dbReference>
<keyword evidence="2 7" id="KW-0808">Transferase</keyword>
<evidence type="ECO:0000259" key="10">
    <source>
        <dbReference type="Pfam" id="PF16582"/>
    </source>
</evidence>
<comment type="cofactor">
    <cofactor evidence="7">
        <name>thiamine diphosphate</name>
        <dbReference type="ChEBI" id="CHEBI:58937"/>
    </cofactor>
    <text evidence="7">Binds 1 thiamine pyrophosphate per subunit.</text>
</comment>
<sequence>MSHATFNRRWATVLVEALTRHDIRHVCIASGSRSAPLVLAAAANEKLVCHTHFDERGLGFLALGLAKSSGQRVAVIVTSGTAVANLYPAIVEARQGGEKLVVITADRPTELIGCGANQAIEQQGIFASHVTAALNLPRPTPDIPARWLVSSLDTLLAGQKSGAVHINCPFAEPLYGEDEGEYLAWANELGDWWHSPHPWLSYPALADVPLKPDWFFARQQRGVVIVGRVSATEGQQISEWAEQLGWPLLGDVLSQSGQPLPHSALWLAHPQARQALNDAQLVVQFGSSLTSRNLLQFQQQCRPGKWWLIDPLPGQRDPAFHQGIRVQARAGEWLAKHPAMPRQPWCPQLQELADKTDRYLKQHLTDFGEAQLARRLPELLAEKGALFIGNSLAIRLVDGLARLPVGYPVYSNRGASGIDGLIASAAGVQRGLGQPLLLLLGDLSALYDLNSLALLQRASAPVVVLVVNNQGGQIFSLLPTPQHERERFFAMPPRVDFSHAAAVFGLNYRRAENWPALADAVREGFTRGVTLVEVVCDGDAGAQVLAGLFKEVMTL</sequence>
<dbReference type="Proteomes" id="UP000239181">
    <property type="component" value="Unassembled WGS sequence"/>
</dbReference>
<feature type="domain" description="Thiamine pyrophosphate enzyme TPP-binding" evidence="8">
    <location>
        <begin position="422"/>
        <end position="534"/>
    </location>
</feature>
<dbReference type="InterPro" id="IPR032264">
    <property type="entry name" value="MenD_middle"/>
</dbReference>
<comment type="caution">
    <text evidence="11">The sequence shown here is derived from an EMBL/GenBank/DDBJ whole genome shotgun (WGS) entry which is preliminary data.</text>
</comment>
<keyword evidence="4 7" id="KW-0460">Magnesium</keyword>
<proteinExistence type="inferred from homology"/>
<comment type="pathway">
    <text evidence="7">Quinol/quinone metabolism; menaquinone biosynthesis.</text>
</comment>
<evidence type="ECO:0000256" key="7">
    <source>
        <dbReference type="HAMAP-Rule" id="MF_01659"/>
    </source>
</evidence>
<dbReference type="UniPathway" id="UPA01057">
    <property type="reaction ID" value="UER00164"/>
</dbReference>
<keyword evidence="5 7" id="KW-0786">Thiamine pyrophosphate</keyword>
<dbReference type="InterPro" id="IPR012001">
    <property type="entry name" value="Thiamin_PyroP_enz_TPP-bd_dom"/>
</dbReference>
<gene>
    <name evidence="7" type="primary">menD</name>
    <name evidence="11" type="ORF">CQW29_03310</name>
</gene>
<keyword evidence="6 7" id="KW-0464">Manganese</keyword>
<dbReference type="GO" id="GO:0070204">
    <property type="term" value="F:2-succinyl-5-enolpyruvyl-6-hydroxy-3-cyclohexene-1-carboxylic-acid synthase activity"/>
    <property type="evidence" value="ECO:0007669"/>
    <property type="project" value="UniProtKB-UniRule"/>
</dbReference>
<dbReference type="Pfam" id="PF02775">
    <property type="entry name" value="TPP_enzyme_C"/>
    <property type="match status" value="1"/>
</dbReference>
<dbReference type="Pfam" id="PF16582">
    <property type="entry name" value="TPP_enzyme_M_2"/>
    <property type="match status" value="1"/>
</dbReference>
<dbReference type="GO" id="GO:0009234">
    <property type="term" value="P:menaquinone biosynthetic process"/>
    <property type="evidence" value="ECO:0007669"/>
    <property type="project" value="UniProtKB-UniRule"/>
</dbReference>
<comment type="pathway">
    <text evidence="7">Quinol/quinone metabolism; 1,4-dihydroxy-2-naphthoate biosynthesis; 1,4-dihydroxy-2-naphthoate from chorismate: step 2/7.</text>
</comment>
<dbReference type="HAMAP" id="MF_01659">
    <property type="entry name" value="MenD"/>
    <property type="match status" value="1"/>
</dbReference>
<reference evidence="11 12" key="1">
    <citation type="submission" date="2017-10" db="EMBL/GenBank/DDBJ databases">
        <title>Draft genome of two endophytic bacteria isolated from 'guarana' Paullinia cupana (Mart.) Ducke.</title>
        <authorList>
            <person name="Siqueira K.A."/>
            <person name="Liotti R.G."/>
            <person name="Mendes T.A."/>
            <person name="Soares M.A."/>
        </authorList>
    </citation>
    <scope>NUCLEOTIDE SEQUENCE [LARGE SCALE GENOMIC DNA]</scope>
    <source>
        <strain evidence="11 12">342</strain>
    </source>
</reference>
<evidence type="ECO:0000256" key="3">
    <source>
        <dbReference type="ARBA" id="ARBA00022723"/>
    </source>
</evidence>
<dbReference type="InterPro" id="IPR029035">
    <property type="entry name" value="DHS-like_NAD/FAD-binding_dom"/>
</dbReference>